<sequence>MDCFYICAYQCLQKKSLTPDEPQAVSERFRADKRHRESNDDLEMTGASVLTLTSKRTKVMDALSPDEVLVPEEPRCL</sequence>
<dbReference type="EMBL" id="KL142374">
    <property type="protein sequence ID" value="KDR78492.1"/>
    <property type="molecule type" value="Genomic_DNA"/>
</dbReference>
<evidence type="ECO:0000313" key="2">
    <source>
        <dbReference type="Proteomes" id="UP000027222"/>
    </source>
</evidence>
<proteinExistence type="predicted"/>
<name>A0A067T834_GALM3</name>
<protein>
    <submittedName>
        <fullName evidence="1">Uncharacterized protein</fullName>
    </submittedName>
</protein>
<keyword evidence="2" id="KW-1185">Reference proteome</keyword>
<accession>A0A067T834</accession>
<gene>
    <name evidence="1" type="ORF">GALMADRAFT_243893</name>
</gene>
<organism evidence="1 2">
    <name type="scientific">Galerina marginata (strain CBS 339.88)</name>
    <dbReference type="NCBI Taxonomy" id="685588"/>
    <lineage>
        <taxon>Eukaryota</taxon>
        <taxon>Fungi</taxon>
        <taxon>Dikarya</taxon>
        <taxon>Basidiomycota</taxon>
        <taxon>Agaricomycotina</taxon>
        <taxon>Agaricomycetes</taxon>
        <taxon>Agaricomycetidae</taxon>
        <taxon>Agaricales</taxon>
        <taxon>Agaricineae</taxon>
        <taxon>Strophariaceae</taxon>
        <taxon>Galerina</taxon>
    </lineage>
</organism>
<dbReference type="HOGENOM" id="CLU_2638235_0_0_1"/>
<dbReference type="Proteomes" id="UP000027222">
    <property type="component" value="Unassembled WGS sequence"/>
</dbReference>
<dbReference type="AlphaFoldDB" id="A0A067T834"/>
<reference evidence="2" key="1">
    <citation type="journal article" date="2014" name="Proc. Natl. Acad. Sci. U.S.A.">
        <title>Extensive sampling of basidiomycete genomes demonstrates inadequacy of the white-rot/brown-rot paradigm for wood decay fungi.</title>
        <authorList>
            <person name="Riley R."/>
            <person name="Salamov A.A."/>
            <person name="Brown D.W."/>
            <person name="Nagy L.G."/>
            <person name="Floudas D."/>
            <person name="Held B.W."/>
            <person name="Levasseur A."/>
            <person name="Lombard V."/>
            <person name="Morin E."/>
            <person name="Otillar R."/>
            <person name="Lindquist E.A."/>
            <person name="Sun H."/>
            <person name="LaButti K.M."/>
            <person name="Schmutz J."/>
            <person name="Jabbour D."/>
            <person name="Luo H."/>
            <person name="Baker S.E."/>
            <person name="Pisabarro A.G."/>
            <person name="Walton J.D."/>
            <person name="Blanchette R.A."/>
            <person name="Henrissat B."/>
            <person name="Martin F."/>
            <person name="Cullen D."/>
            <person name="Hibbett D.S."/>
            <person name="Grigoriev I.V."/>
        </authorList>
    </citation>
    <scope>NUCLEOTIDE SEQUENCE [LARGE SCALE GENOMIC DNA]</scope>
    <source>
        <strain evidence="2">CBS 339.88</strain>
    </source>
</reference>
<evidence type="ECO:0000313" key="1">
    <source>
        <dbReference type="EMBL" id="KDR78492.1"/>
    </source>
</evidence>